<name>A0A016UMB0_9BILA</name>
<organism evidence="1 2">
    <name type="scientific">Ancylostoma ceylanicum</name>
    <dbReference type="NCBI Taxonomy" id="53326"/>
    <lineage>
        <taxon>Eukaryota</taxon>
        <taxon>Metazoa</taxon>
        <taxon>Ecdysozoa</taxon>
        <taxon>Nematoda</taxon>
        <taxon>Chromadorea</taxon>
        <taxon>Rhabditida</taxon>
        <taxon>Rhabditina</taxon>
        <taxon>Rhabditomorpha</taxon>
        <taxon>Strongyloidea</taxon>
        <taxon>Ancylostomatidae</taxon>
        <taxon>Ancylostomatinae</taxon>
        <taxon>Ancylostoma</taxon>
    </lineage>
</organism>
<protein>
    <submittedName>
        <fullName evidence="1">Uncharacterized protein</fullName>
    </submittedName>
</protein>
<comment type="caution">
    <text evidence="1">The sequence shown here is derived from an EMBL/GenBank/DDBJ whole genome shotgun (WGS) entry which is preliminary data.</text>
</comment>
<proteinExistence type="predicted"/>
<reference evidence="2" key="1">
    <citation type="journal article" date="2015" name="Nat. Genet.">
        <title>The genome and transcriptome of the zoonotic hookworm Ancylostoma ceylanicum identify infection-specific gene families.</title>
        <authorList>
            <person name="Schwarz E.M."/>
            <person name="Hu Y."/>
            <person name="Antoshechkin I."/>
            <person name="Miller M.M."/>
            <person name="Sternberg P.W."/>
            <person name="Aroian R.V."/>
        </authorList>
    </citation>
    <scope>NUCLEOTIDE SEQUENCE</scope>
    <source>
        <strain evidence="2">HY135</strain>
    </source>
</reference>
<dbReference type="AlphaFoldDB" id="A0A016UMB0"/>
<keyword evidence="2" id="KW-1185">Reference proteome</keyword>
<dbReference type="Proteomes" id="UP000024635">
    <property type="component" value="Unassembled WGS sequence"/>
</dbReference>
<gene>
    <name evidence="1" type="primary">Acey_s0035.g3084</name>
    <name evidence="1" type="ORF">Y032_0035g3084</name>
</gene>
<accession>A0A016UMB0</accession>
<evidence type="ECO:0000313" key="1">
    <source>
        <dbReference type="EMBL" id="EYC15992.1"/>
    </source>
</evidence>
<dbReference type="EMBL" id="JARK01001371">
    <property type="protein sequence ID" value="EYC15992.1"/>
    <property type="molecule type" value="Genomic_DNA"/>
</dbReference>
<evidence type="ECO:0000313" key="2">
    <source>
        <dbReference type="Proteomes" id="UP000024635"/>
    </source>
</evidence>
<sequence>MCQSESSGYAPFSLTMIHTLSMLFREEVIAQGLRICCGVKVTELQRIMGKQMGVTGGPSAPIRVIWLRPFLSRDDRLVMSR</sequence>